<evidence type="ECO:0008006" key="5">
    <source>
        <dbReference type="Google" id="ProtNLM"/>
    </source>
</evidence>
<dbReference type="EMBL" id="JAVXUO010000074">
    <property type="protein sequence ID" value="KAK2995691.1"/>
    <property type="molecule type" value="Genomic_DNA"/>
</dbReference>
<dbReference type="Pfam" id="PF13041">
    <property type="entry name" value="PPR_2"/>
    <property type="match status" value="1"/>
</dbReference>
<comment type="caution">
    <text evidence="3">The sequence shown here is derived from an EMBL/GenBank/DDBJ whole genome shotgun (WGS) entry which is preliminary data.</text>
</comment>
<dbReference type="AlphaFoldDB" id="A0AA88S449"/>
<evidence type="ECO:0000256" key="1">
    <source>
        <dbReference type="ARBA" id="ARBA00022737"/>
    </source>
</evidence>
<dbReference type="PANTHER" id="PTHR47942">
    <property type="entry name" value="TETRATRICOPEPTIDE REPEAT (TPR)-LIKE SUPERFAMILY PROTEIN-RELATED"/>
    <property type="match status" value="1"/>
</dbReference>
<dbReference type="PANTHER" id="PTHR47942:SF16">
    <property type="entry name" value="PENTATRICOPEPTIDE REPEAT DOMAIN CONTAINING PROTEIN-RELATED"/>
    <property type="match status" value="1"/>
</dbReference>
<dbReference type="InterPro" id="IPR002885">
    <property type="entry name" value="PPR_rpt"/>
</dbReference>
<evidence type="ECO:0000313" key="3">
    <source>
        <dbReference type="EMBL" id="KAK2995691.1"/>
    </source>
</evidence>
<evidence type="ECO:0000256" key="2">
    <source>
        <dbReference type="PROSITE-ProRule" id="PRU00708"/>
    </source>
</evidence>
<keyword evidence="1" id="KW-0677">Repeat</keyword>
<dbReference type="Proteomes" id="UP001187471">
    <property type="component" value="Unassembled WGS sequence"/>
</dbReference>
<reference evidence="3" key="1">
    <citation type="submission" date="2022-12" db="EMBL/GenBank/DDBJ databases">
        <title>Draft genome assemblies for two species of Escallonia (Escalloniales).</title>
        <authorList>
            <person name="Chanderbali A."/>
            <person name="Dervinis C."/>
            <person name="Anghel I."/>
            <person name="Soltis D."/>
            <person name="Soltis P."/>
            <person name="Zapata F."/>
        </authorList>
    </citation>
    <scope>NUCLEOTIDE SEQUENCE</scope>
    <source>
        <strain evidence="3">UCBG92.1500</strain>
        <tissue evidence="3">Leaf</tissue>
    </source>
</reference>
<organism evidence="3 4">
    <name type="scientific">Escallonia rubra</name>
    <dbReference type="NCBI Taxonomy" id="112253"/>
    <lineage>
        <taxon>Eukaryota</taxon>
        <taxon>Viridiplantae</taxon>
        <taxon>Streptophyta</taxon>
        <taxon>Embryophyta</taxon>
        <taxon>Tracheophyta</taxon>
        <taxon>Spermatophyta</taxon>
        <taxon>Magnoliopsida</taxon>
        <taxon>eudicotyledons</taxon>
        <taxon>Gunneridae</taxon>
        <taxon>Pentapetalae</taxon>
        <taxon>asterids</taxon>
        <taxon>campanulids</taxon>
        <taxon>Escalloniales</taxon>
        <taxon>Escalloniaceae</taxon>
        <taxon>Escallonia</taxon>
    </lineage>
</organism>
<accession>A0AA88S449</accession>
<proteinExistence type="predicted"/>
<dbReference type="InterPro" id="IPR011990">
    <property type="entry name" value="TPR-like_helical_dom_sf"/>
</dbReference>
<feature type="repeat" description="PPR" evidence="2">
    <location>
        <begin position="110"/>
        <end position="144"/>
    </location>
</feature>
<evidence type="ECO:0000313" key="4">
    <source>
        <dbReference type="Proteomes" id="UP001187471"/>
    </source>
</evidence>
<dbReference type="InterPro" id="IPR051222">
    <property type="entry name" value="PPR/CCM1_RNA-binding"/>
</dbReference>
<name>A0AA88S449_9ASTE</name>
<keyword evidence="4" id="KW-1185">Reference proteome</keyword>
<dbReference type="NCBIfam" id="TIGR00756">
    <property type="entry name" value="PPR"/>
    <property type="match status" value="1"/>
</dbReference>
<dbReference type="PROSITE" id="PS51375">
    <property type="entry name" value="PPR"/>
    <property type="match status" value="1"/>
</dbReference>
<protein>
    <recommendedName>
        <fullName evidence="5">Pentatricopeptide repeat-containing protein</fullName>
    </recommendedName>
</protein>
<sequence>MGLPLISSRVWAWKKRDWAWERRKLGVLSGDDVCLPSVYGEDIKFHNRSSNGATGLGDSRSSDCVQDRIGEAKLNSKNATSVNAIPHTLGRTSSSRKEEEYVSEDGTKPDIVTWNTMICGYCSLQMLSEALQLYEELQHGPTKPNSITYTILIDA</sequence>
<dbReference type="Gene3D" id="1.25.40.10">
    <property type="entry name" value="Tetratricopeptide repeat domain"/>
    <property type="match status" value="1"/>
</dbReference>
<gene>
    <name evidence="3" type="ORF">RJ640_026121</name>
</gene>